<feature type="region of interest" description="Disordered" evidence="1">
    <location>
        <begin position="294"/>
        <end position="323"/>
    </location>
</feature>
<feature type="compositionally biased region" description="Acidic residues" evidence="1">
    <location>
        <begin position="114"/>
        <end position="124"/>
    </location>
</feature>
<feature type="region of interest" description="Disordered" evidence="1">
    <location>
        <begin position="177"/>
        <end position="219"/>
    </location>
</feature>
<sequence>MAVCGWASPFGLEPPPSNECAHLPLALALPFPSHLYNLHKPPRTLATLRTPLRVNASGLAPAPRQADVAAVHPYPELERKVKFVPAPLDLSSLLEIDLSTLSLDDAFSVNSPAEEPDYDSDESDDTVRQCITPPSSPAAENVPLTSGIDAEMRMALESRFARTVANNSATAPVEEALEEDANQDVPANDANESGLLAESSPEDTPPDEEPEPTTDHANWTTDNWIDAVHPSENDEWSAEATAWDAPIVDTTVDWSAGPSFDFGSPPFEGSDASPVPSDWSLPVGPQQGIHLDDVAEAGGPDETEDLANEVSNVPSTHQPNFVWEDDPVVADPTSERPIIIQLLNVTSNHLSFWQPFHPHIRCALALHPSLHPPRRLRVRLLALAQGQPFSWSAETELHCDLHDNVKLHADGEGTGRYSVHLTFPKAFFKLKRERMMQLEVFVLGSELDGEERVARETFSVSYLHSESECA</sequence>
<evidence type="ECO:0000313" key="3">
    <source>
        <dbReference type="Proteomes" id="UP000077266"/>
    </source>
</evidence>
<dbReference type="InParanoid" id="A0A165FP15"/>
<dbReference type="EMBL" id="KV426076">
    <property type="protein sequence ID" value="KZV89302.1"/>
    <property type="molecule type" value="Genomic_DNA"/>
</dbReference>
<keyword evidence="3" id="KW-1185">Reference proteome</keyword>
<evidence type="ECO:0000313" key="2">
    <source>
        <dbReference type="EMBL" id="KZV89302.1"/>
    </source>
</evidence>
<proteinExistence type="predicted"/>
<feature type="region of interest" description="Disordered" evidence="1">
    <location>
        <begin position="108"/>
        <end position="144"/>
    </location>
</feature>
<feature type="compositionally biased region" description="Polar residues" evidence="1">
    <location>
        <begin position="309"/>
        <end position="319"/>
    </location>
</feature>
<accession>A0A165FP15</accession>
<name>A0A165FP15_EXIGL</name>
<organism evidence="2 3">
    <name type="scientific">Exidia glandulosa HHB12029</name>
    <dbReference type="NCBI Taxonomy" id="1314781"/>
    <lineage>
        <taxon>Eukaryota</taxon>
        <taxon>Fungi</taxon>
        <taxon>Dikarya</taxon>
        <taxon>Basidiomycota</taxon>
        <taxon>Agaricomycotina</taxon>
        <taxon>Agaricomycetes</taxon>
        <taxon>Auriculariales</taxon>
        <taxon>Exidiaceae</taxon>
        <taxon>Exidia</taxon>
    </lineage>
</organism>
<gene>
    <name evidence="2" type="ORF">EXIGLDRAFT_838610</name>
</gene>
<dbReference type="AlphaFoldDB" id="A0A165FP15"/>
<evidence type="ECO:0000256" key="1">
    <source>
        <dbReference type="SAM" id="MobiDB-lite"/>
    </source>
</evidence>
<reference evidence="2 3" key="1">
    <citation type="journal article" date="2016" name="Mol. Biol. Evol.">
        <title>Comparative Genomics of Early-Diverging Mushroom-Forming Fungi Provides Insights into the Origins of Lignocellulose Decay Capabilities.</title>
        <authorList>
            <person name="Nagy L.G."/>
            <person name="Riley R."/>
            <person name="Tritt A."/>
            <person name="Adam C."/>
            <person name="Daum C."/>
            <person name="Floudas D."/>
            <person name="Sun H."/>
            <person name="Yadav J.S."/>
            <person name="Pangilinan J."/>
            <person name="Larsson K.H."/>
            <person name="Matsuura K."/>
            <person name="Barry K."/>
            <person name="Labutti K."/>
            <person name="Kuo R."/>
            <person name="Ohm R.A."/>
            <person name="Bhattacharya S.S."/>
            <person name="Shirouzu T."/>
            <person name="Yoshinaga Y."/>
            <person name="Martin F.M."/>
            <person name="Grigoriev I.V."/>
            <person name="Hibbett D.S."/>
        </authorList>
    </citation>
    <scope>NUCLEOTIDE SEQUENCE [LARGE SCALE GENOMIC DNA]</scope>
    <source>
        <strain evidence="2 3">HHB12029</strain>
    </source>
</reference>
<protein>
    <submittedName>
        <fullName evidence="2">Uncharacterized protein</fullName>
    </submittedName>
</protein>
<dbReference type="Proteomes" id="UP000077266">
    <property type="component" value="Unassembled WGS sequence"/>
</dbReference>
<feature type="compositionally biased region" description="Acidic residues" evidence="1">
    <location>
        <begin position="200"/>
        <end position="212"/>
    </location>
</feature>